<protein>
    <recommendedName>
        <fullName evidence="3">RlpA-like protein double-psi beta-barrel domain-containing protein</fullName>
    </recommendedName>
</protein>
<dbReference type="NCBIfam" id="NF041144">
    <property type="entry name" value="expansin_EXLX1"/>
    <property type="match status" value="1"/>
</dbReference>
<dbReference type="AlphaFoldDB" id="A0A7G1KNT2"/>
<dbReference type="InterPro" id="IPR051477">
    <property type="entry name" value="Expansin_CellWall"/>
</dbReference>
<keyword evidence="5" id="KW-1185">Reference proteome</keyword>
<evidence type="ECO:0000256" key="2">
    <source>
        <dbReference type="SAM" id="Phobius"/>
    </source>
</evidence>
<keyword evidence="2" id="KW-0812">Transmembrane</keyword>
<keyword evidence="2" id="KW-1133">Transmembrane helix</keyword>
<dbReference type="Pfam" id="PF03330">
    <property type="entry name" value="DPBB_1"/>
    <property type="match status" value="1"/>
</dbReference>
<dbReference type="EMBL" id="AP023396">
    <property type="protein sequence ID" value="BCK56491.1"/>
    <property type="molecule type" value="Genomic_DNA"/>
</dbReference>
<sequence>MHRVTQQQHVRIARPWLWTALAVAVVVAALWVTRPDPTACHTAPPAAVPVPPVRPATTPGTVVPVPIPPLEQIDAPQPGEARYYTFRPGVACSIPDLPADGFYVGVPTVEYAGGTACGTLVQIDGPLGSVRAQIVDRCPGCAPGHYDLSTAAFTRIADPNAGVAQIRLRRIHNPVPIPELFYRVQDGSSEHWLGLLVANTGNPLTRVEIRPESGAAGRALIRGADNYWSTSGAGPGPFTALVTDSEGHQVRIPGITVTPGQVRHTGIGLYSFPGSAPATTAPAPAPPATTPAAVCA</sequence>
<feature type="domain" description="RlpA-like protein double-psi beta-barrel" evidence="3">
    <location>
        <begin position="128"/>
        <end position="167"/>
    </location>
</feature>
<accession>A0A7G1KNT2</accession>
<dbReference type="KEGG" id="nwl:NWFMUON74_42630"/>
<dbReference type="GeneID" id="80348737"/>
<feature type="transmembrane region" description="Helical" evidence="2">
    <location>
        <begin position="12"/>
        <end position="32"/>
    </location>
</feature>
<dbReference type="RefSeq" id="WP_187683554.1">
    <property type="nucleotide sequence ID" value="NZ_AP023396.1"/>
</dbReference>
<dbReference type="InterPro" id="IPR036749">
    <property type="entry name" value="Expansin_CBD_sf"/>
</dbReference>
<dbReference type="Gene3D" id="2.60.40.760">
    <property type="entry name" value="Expansin, cellulose-binding-like domain"/>
    <property type="match status" value="1"/>
</dbReference>
<dbReference type="InterPro" id="IPR009009">
    <property type="entry name" value="RlpA-like_DPBB"/>
</dbReference>
<evidence type="ECO:0000313" key="5">
    <source>
        <dbReference type="Proteomes" id="UP000516173"/>
    </source>
</evidence>
<organism evidence="4 5">
    <name type="scientific">Nocardia wallacei</name>
    <dbReference type="NCBI Taxonomy" id="480035"/>
    <lineage>
        <taxon>Bacteria</taxon>
        <taxon>Bacillati</taxon>
        <taxon>Actinomycetota</taxon>
        <taxon>Actinomycetes</taxon>
        <taxon>Mycobacteriales</taxon>
        <taxon>Nocardiaceae</taxon>
        <taxon>Nocardia</taxon>
    </lineage>
</organism>
<proteinExistence type="predicted"/>
<dbReference type="PANTHER" id="PTHR31836:SF21">
    <property type="entry name" value="EXPANSIN-LIKE PROTEIN 7"/>
    <property type="match status" value="1"/>
</dbReference>
<keyword evidence="1" id="KW-0732">Signal</keyword>
<dbReference type="InterPro" id="IPR036908">
    <property type="entry name" value="RlpA-like_sf"/>
</dbReference>
<dbReference type="SUPFAM" id="SSF50685">
    <property type="entry name" value="Barwin-like endoglucanases"/>
    <property type="match status" value="1"/>
</dbReference>
<dbReference type="SUPFAM" id="SSF49590">
    <property type="entry name" value="PHL pollen allergen"/>
    <property type="match status" value="1"/>
</dbReference>
<dbReference type="Proteomes" id="UP000516173">
    <property type="component" value="Chromosome"/>
</dbReference>
<name>A0A7G1KNT2_9NOCA</name>
<gene>
    <name evidence="4" type="ORF">NWFMUON74_42630</name>
</gene>
<evidence type="ECO:0000256" key="1">
    <source>
        <dbReference type="ARBA" id="ARBA00022729"/>
    </source>
</evidence>
<keyword evidence="2" id="KW-0472">Membrane</keyword>
<evidence type="ECO:0000259" key="3">
    <source>
        <dbReference type="Pfam" id="PF03330"/>
    </source>
</evidence>
<dbReference type="CDD" id="cd22272">
    <property type="entry name" value="DPBB_EXLX1-like"/>
    <property type="match status" value="1"/>
</dbReference>
<evidence type="ECO:0000313" key="4">
    <source>
        <dbReference type="EMBL" id="BCK56491.1"/>
    </source>
</evidence>
<dbReference type="PANTHER" id="PTHR31836">
    <property type="match status" value="1"/>
</dbReference>
<dbReference type="InterPro" id="IPR049818">
    <property type="entry name" value="Expansin_EXLX1-like"/>
</dbReference>
<dbReference type="Gene3D" id="2.40.40.10">
    <property type="entry name" value="RlpA-like domain"/>
    <property type="match status" value="1"/>
</dbReference>
<reference evidence="4 5" key="1">
    <citation type="submission" date="2020-08" db="EMBL/GenBank/DDBJ databases">
        <title>Genome Sequencing of Nocardia wallacei strain FMUON74 and assembly.</title>
        <authorList>
            <person name="Toyokawa M."/>
            <person name="Uesaka K."/>
        </authorList>
    </citation>
    <scope>NUCLEOTIDE SEQUENCE [LARGE SCALE GENOMIC DNA]</scope>
    <source>
        <strain evidence="4 5">FMUON74</strain>
    </source>
</reference>